<feature type="signal peptide" evidence="1">
    <location>
        <begin position="1"/>
        <end position="19"/>
    </location>
</feature>
<protein>
    <submittedName>
        <fullName evidence="2">Uncharacterized protein</fullName>
    </submittedName>
</protein>
<organism evidence="2 3">
    <name type="scientific">Wenyingzhuangia heitensis</name>
    <dbReference type="NCBI Taxonomy" id="1487859"/>
    <lineage>
        <taxon>Bacteria</taxon>
        <taxon>Pseudomonadati</taxon>
        <taxon>Bacteroidota</taxon>
        <taxon>Flavobacteriia</taxon>
        <taxon>Flavobacteriales</taxon>
        <taxon>Flavobacteriaceae</taxon>
        <taxon>Wenyingzhuangia</taxon>
    </lineage>
</organism>
<gene>
    <name evidence="2" type="ORF">FHR24_001142</name>
</gene>
<dbReference type="EMBL" id="JAASQL010000001">
    <property type="protein sequence ID" value="NIJ44703.1"/>
    <property type="molecule type" value="Genomic_DNA"/>
</dbReference>
<evidence type="ECO:0000313" key="2">
    <source>
        <dbReference type="EMBL" id="NIJ44703.1"/>
    </source>
</evidence>
<keyword evidence="3" id="KW-1185">Reference proteome</keyword>
<feature type="chain" id="PRO_5047425617" evidence="1">
    <location>
        <begin position="20"/>
        <end position="203"/>
    </location>
</feature>
<proteinExistence type="predicted"/>
<sequence length="203" mass="22925">MLKLITFCALFANTLFCTAQIHCGRVELIDKDPINQSFSFDTFTKYQAGQTFNNVAQLKVVVEDKSVVDPLCQWFLNIKVDNNSASGTPVDEWEELTQYGSGSASNPLLNILEIRVRNACETSDINGVYTSFTNTTDVIEIISELISKTTETADCDSNANFPGSYATNYNEFNFIIDFRIKPNFSYNPGVYQLNFKFHLEEKI</sequence>
<evidence type="ECO:0000256" key="1">
    <source>
        <dbReference type="SAM" id="SignalP"/>
    </source>
</evidence>
<name>A0ABX0U916_9FLAO</name>
<dbReference type="Proteomes" id="UP000745859">
    <property type="component" value="Unassembled WGS sequence"/>
</dbReference>
<dbReference type="RefSeq" id="WP_167185200.1">
    <property type="nucleotide sequence ID" value="NZ_JAASQL010000001.1"/>
</dbReference>
<keyword evidence="1" id="KW-0732">Signal</keyword>
<evidence type="ECO:0000313" key="3">
    <source>
        <dbReference type="Proteomes" id="UP000745859"/>
    </source>
</evidence>
<reference evidence="2 3" key="1">
    <citation type="submission" date="2020-03" db="EMBL/GenBank/DDBJ databases">
        <title>Genomic Encyclopedia of Type Strains, Phase IV (KMG-IV): sequencing the most valuable type-strain genomes for metagenomic binning, comparative biology and taxonomic classification.</title>
        <authorList>
            <person name="Goeker M."/>
        </authorList>
    </citation>
    <scope>NUCLEOTIDE SEQUENCE [LARGE SCALE GENOMIC DNA]</scope>
    <source>
        <strain evidence="2 3">DSM 101599</strain>
    </source>
</reference>
<accession>A0ABX0U916</accession>
<comment type="caution">
    <text evidence="2">The sequence shown here is derived from an EMBL/GenBank/DDBJ whole genome shotgun (WGS) entry which is preliminary data.</text>
</comment>